<organism evidence="1 2">
    <name type="scientific">Pristionchus fissidentatus</name>
    <dbReference type="NCBI Taxonomy" id="1538716"/>
    <lineage>
        <taxon>Eukaryota</taxon>
        <taxon>Metazoa</taxon>
        <taxon>Ecdysozoa</taxon>
        <taxon>Nematoda</taxon>
        <taxon>Chromadorea</taxon>
        <taxon>Rhabditida</taxon>
        <taxon>Rhabditina</taxon>
        <taxon>Diplogasteromorpha</taxon>
        <taxon>Diplogasteroidea</taxon>
        <taxon>Neodiplogasteridae</taxon>
        <taxon>Pristionchus</taxon>
    </lineage>
</organism>
<protein>
    <submittedName>
        <fullName evidence="1">Uncharacterized protein</fullName>
    </submittedName>
</protein>
<proteinExistence type="predicted"/>
<evidence type="ECO:0000313" key="1">
    <source>
        <dbReference type="EMBL" id="GMT26545.1"/>
    </source>
</evidence>
<dbReference type="AlphaFoldDB" id="A0AAV5W7D3"/>
<dbReference type="EMBL" id="BTSY01000005">
    <property type="protein sequence ID" value="GMT26545.1"/>
    <property type="molecule type" value="Genomic_DNA"/>
</dbReference>
<gene>
    <name evidence="1" type="ORF">PFISCL1PPCAC_17841</name>
</gene>
<dbReference type="Proteomes" id="UP001432322">
    <property type="component" value="Unassembled WGS sequence"/>
</dbReference>
<keyword evidence="2" id="KW-1185">Reference proteome</keyword>
<sequence length="221" mass="25700">MYRSLSIGRRLSPTDGGSVSHLDIAGAAHTHLLSYHASSKSIKAGARMQNVDGEVRNTLIKPENGRNYIFMFQEHDRPECRMHLRVHVNKCSATQPEPPRLRYLRVIIHTYSRHERHHLIRSNRARTIPRNQPNLSLYDIFPFRYWSRRYFCSPRACAVCLASLRRAQQPGRATNTTLHLELHSIVHSPSGSVHSRIQISNLQVYCLNFFRFFSYLVMVMF</sequence>
<comment type="caution">
    <text evidence="1">The sequence shown here is derived from an EMBL/GenBank/DDBJ whole genome shotgun (WGS) entry which is preliminary data.</text>
</comment>
<name>A0AAV5W7D3_9BILA</name>
<reference evidence="1" key="1">
    <citation type="submission" date="2023-10" db="EMBL/GenBank/DDBJ databases">
        <title>Genome assembly of Pristionchus species.</title>
        <authorList>
            <person name="Yoshida K."/>
            <person name="Sommer R.J."/>
        </authorList>
    </citation>
    <scope>NUCLEOTIDE SEQUENCE</scope>
    <source>
        <strain evidence="1">RS5133</strain>
    </source>
</reference>
<accession>A0AAV5W7D3</accession>
<evidence type="ECO:0000313" key="2">
    <source>
        <dbReference type="Proteomes" id="UP001432322"/>
    </source>
</evidence>